<evidence type="ECO:0000313" key="1">
    <source>
        <dbReference type="EMBL" id="MPC22122.1"/>
    </source>
</evidence>
<dbReference type="EMBL" id="VSRR010001053">
    <property type="protein sequence ID" value="MPC22122.1"/>
    <property type="molecule type" value="Genomic_DNA"/>
</dbReference>
<reference evidence="1 2" key="1">
    <citation type="submission" date="2019-05" db="EMBL/GenBank/DDBJ databases">
        <title>Another draft genome of Portunus trituberculatus and its Hox gene families provides insights of decapod evolution.</title>
        <authorList>
            <person name="Jeong J.-H."/>
            <person name="Song I."/>
            <person name="Kim S."/>
            <person name="Choi T."/>
            <person name="Kim D."/>
            <person name="Ryu S."/>
            <person name="Kim W."/>
        </authorList>
    </citation>
    <scope>NUCLEOTIDE SEQUENCE [LARGE SCALE GENOMIC DNA]</scope>
    <source>
        <tissue evidence="1">Muscle</tissue>
    </source>
</reference>
<comment type="caution">
    <text evidence="1">The sequence shown here is derived from an EMBL/GenBank/DDBJ whole genome shotgun (WGS) entry which is preliminary data.</text>
</comment>
<protein>
    <submittedName>
        <fullName evidence="1">Uncharacterized protein</fullName>
    </submittedName>
</protein>
<dbReference type="Proteomes" id="UP000324222">
    <property type="component" value="Unassembled WGS sequence"/>
</dbReference>
<accession>A0A5B7DKI3</accession>
<dbReference type="AlphaFoldDB" id="A0A5B7DKI3"/>
<proteinExistence type="predicted"/>
<organism evidence="1 2">
    <name type="scientific">Portunus trituberculatus</name>
    <name type="common">Swimming crab</name>
    <name type="synonym">Neptunus trituberculatus</name>
    <dbReference type="NCBI Taxonomy" id="210409"/>
    <lineage>
        <taxon>Eukaryota</taxon>
        <taxon>Metazoa</taxon>
        <taxon>Ecdysozoa</taxon>
        <taxon>Arthropoda</taxon>
        <taxon>Crustacea</taxon>
        <taxon>Multicrustacea</taxon>
        <taxon>Malacostraca</taxon>
        <taxon>Eumalacostraca</taxon>
        <taxon>Eucarida</taxon>
        <taxon>Decapoda</taxon>
        <taxon>Pleocyemata</taxon>
        <taxon>Brachyura</taxon>
        <taxon>Eubrachyura</taxon>
        <taxon>Portunoidea</taxon>
        <taxon>Portunidae</taxon>
        <taxon>Portuninae</taxon>
        <taxon>Portunus</taxon>
    </lineage>
</organism>
<sequence>MALLDEILGEGTSSILNLLPYMITWQVITMLRRGGGVSERRRPEGGRGPKLTLLMHGKIFVTKTEGRWDTWRAGQPDKGRQTEKEQCLAAAEKPCGELWET</sequence>
<gene>
    <name evidence="1" type="ORF">E2C01_015129</name>
</gene>
<evidence type="ECO:0000313" key="2">
    <source>
        <dbReference type="Proteomes" id="UP000324222"/>
    </source>
</evidence>
<keyword evidence="2" id="KW-1185">Reference proteome</keyword>
<name>A0A5B7DKI3_PORTR</name>